<dbReference type="SUPFAM" id="SSF55874">
    <property type="entry name" value="ATPase domain of HSP90 chaperone/DNA topoisomerase II/histidine kinase"/>
    <property type="match status" value="1"/>
</dbReference>
<evidence type="ECO:0000256" key="5">
    <source>
        <dbReference type="ARBA" id="ARBA00022741"/>
    </source>
</evidence>
<keyword evidence="5 10" id="KW-0547">Nucleotide-binding</keyword>
<dbReference type="PANTHER" id="PTHR11947">
    <property type="entry name" value="PYRUVATE DEHYDROGENASE KINASE"/>
    <property type="match status" value="1"/>
</dbReference>
<proteinExistence type="inferred from homology"/>
<dbReference type="AlphaFoldDB" id="A0A125YPJ8"/>
<keyword evidence="6 10" id="KW-0418">Kinase</keyword>
<dbReference type="EMBL" id="KE138818">
    <property type="protein sequence ID" value="EPT31466.1"/>
    <property type="molecule type" value="Genomic_DNA"/>
</dbReference>
<dbReference type="VEuPathDB" id="ToxoDB:TGME49_318560"/>
<dbReference type="PRINTS" id="PR00344">
    <property type="entry name" value="BCTRLSENSOR"/>
</dbReference>
<dbReference type="SMART" id="SM00387">
    <property type="entry name" value="HATPase_c"/>
    <property type="match status" value="1"/>
</dbReference>
<evidence type="ECO:0000256" key="4">
    <source>
        <dbReference type="ARBA" id="ARBA00022679"/>
    </source>
</evidence>
<evidence type="ECO:0000256" key="10">
    <source>
        <dbReference type="RuleBase" id="RU366032"/>
    </source>
</evidence>
<evidence type="ECO:0000256" key="6">
    <source>
        <dbReference type="ARBA" id="ARBA00022777"/>
    </source>
</evidence>
<dbReference type="InterPro" id="IPR039028">
    <property type="entry name" value="BCKD/PDK"/>
</dbReference>
<dbReference type="InterPro" id="IPR005467">
    <property type="entry name" value="His_kinase_dom"/>
</dbReference>
<dbReference type="SMR" id="A0A125YPJ8"/>
<evidence type="ECO:0000313" key="14">
    <source>
        <dbReference type="Proteomes" id="UP000001529"/>
    </source>
</evidence>
<evidence type="ECO:0000256" key="7">
    <source>
        <dbReference type="ARBA" id="ARBA00022840"/>
    </source>
</evidence>
<dbReference type="GO" id="GO:0004740">
    <property type="term" value="F:pyruvate dehydrogenase (acetyl-transferring) kinase activity"/>
    <property type="evidence" value="ECO:0007669"/>
    <property type="project" value="TreeGrafter"/>
</dbReference>
<name>A0A125YPJ8_TOXGM</name>
<comment type="subcellular location">
    <subcellularLocation>
        <location evidence="1 10">Mitochondrion matrix</location>
    </subcellularLocation>
</comment>
<sequence length="468" mass="52713">MSICSRTAGLAPRVGVASLLSAGRRSARDKTVSDLACFEVSSRAVHSRAQTHHGDSQKSETTPSWSAHRSSVHTPLSVPQNALSHSWHTVAVVEKMSSTPIRPMTIKRLLQLEPANDASLLRGAEWIREELPVRLSHRLYDFHRLPFVAVTNPLVHSVYETYLKTFDRMRRLPPLKTVADMNAFVQLVEKERSTHDRTVDLMGQGVRQLRRICRDVDLNSFLERFFYFRIGRRVMIDQLVHLQSKQEGWQGIIHLNCHAAKIIEQRSKDVRESCRHSYGLAPRVVISGNTDMKFATIPDHLALIVTEVLKNALRATVEFHTMGNSLVDATTRGLIQEDEDLPEVKVEVYKGKREVVIKISDKGGGVPPPKLQDIWSFGYSTVGDSNTKMQENSSGLGENFIRSDMAGYGFGLPLARAFARYFGGDIHVQSHFGIGTDVYITLNHIGDKEEALYYEERPELRLEHKAPG</sequence>
<dbReference type="PANTHER" id="PTHR11947:SF20">
    <property type="entry name" value="[3-METHYL-2-OXOBUTANOATE DEHYDROGENASE [LIPOAMIDE]] KINASE, MITOCHONDRIAL"/>
    <property type="match status" value="1"/>
</dbReference>
<feature type="compositionally biased region" description="Polar residues" evidence="11">
    <location>
        <begin position="59"/>
        <end position="72"/>
    </location>
</feature>
<dbReference type="EMBL" id="CM002038">
    <property type="protein sequence ID" value="EPT31466.1"/>
    <property type="molecule type" value="Genomic_DNA"/>
</dbReference>
<dbReference type="InterPro" id="IPR004358">
    <property type="entry name" value="Sig_transdc_His_kin-like_C"/>
</dbReference>
<dbReference type="Pfam" id="PF10436">
    <property type="entry name" value="BCDHK_Adom3"/>
    <property type="match status" value="1"/>
</dbReference>
<feature type="region of interest" description="Disordered" evidence="11">
    <location>
        <begin position="46"/>
        <end position="72"/>
    </location>
</feature>
<keyword evidence="8" id="KW-0809">Transit peptide</keyword>
<dbReference type="OrthoDB" id="407390at2759"/>
<accession>A0A125YPJ8</accession>
<dbReference type="GO" id="GO:0005759">
    <property type="term" value="C:mitochondrial matrix"/>
    <property type="evidence" value="ECO:0007669"/>
    <property type="project" value="UniProtKB-SubCell"/>
</dbReference>
<evidence type="ECO:0000256" key="8">
    <source>
        <dbReference type="ARBA" id="ARBA00022946"/>
    </source>
</evidence>
<dbReference type="InterPro" id="IPR003594">
    <property type="entry name" value="HATPase_dom"/>
</dbReference>
<evidence type="ECO:0000256" key="2">
    <source>
        <dbReference type="ARBA" id="ARBA00006155"/>
    </source>
</evidence>
<dbReference type="PROSITE" id="PS50109">
    <property type="entry name" value="HIS_KIN"/>
    <property type="match status" value="1"/>
</dbReference>
<dbReference type="EC" id="2.7.11.-" evidence="10"/>
<keyword evidence="9 10" id="KW-0496">Mitochondrion</keyword>
<dbReference type="Proteomes" id="UP000001529">
    <property type="component" value="Chromosome IV"/>
</dbReference>
<dbReference type="SUPFAM" id="SSF69012">
    <property type="entry name" value="alpha-ketoacid dehydrogenase kinase, N-terminal domain"/>
    <property type="match status" value="1"/>
</dbReference>
<keyword evidence="4 10" id="KW-0808">Transferase</keyword>
<dbReference type="GeneID" id="7901215"/>
<evidence type="ECO:0000256" key="3">
    <source>
        <dbReference type="ARBA" id="ARBA00022553"/>
    </source>
</evidence>
<dbReference type="Pfam" id="PF02518">
    <property type="entry name" value="HATPase_c"/>
    <property type="match status" value="1"/>
</dbReference>
<evidence type="ECO:0000256" key="1">
    <source>
        <dbReference type="ARBA" id="ARBA00004305"/>
    </source>
</evidence>
<dbReference type="InterPro" id="IPR036890">
    <property type="entry name" value="HATPase_C_sf"/>
</dbReference>
<dbReference type="PhylomeDB" id="A0A125YPJ8"/>
<dbReference type="Gene3D" id="3.30.565.10">
    <property type="entry name" value="Histidine kinase-like ATPase, C-terminal domain"/>
    <property type="match status" value="1"/>
</dbReference>
<keyword evidence="7 10" id="KW-0067">ATP-binding</keyword>
<dbReference type="KEGG" id="tgo:TGME49_318560"/>
<gene>
    <name evidence="13" type="ORF">TGME49_318560</name>
</gene>
<dbReference type="GO" id="GO:0010906">
    <property type="term" value="P:regulation of glucose metabolic process"/>
    <property type="evidence" value="ECO:0007669"/>
    <property type="project" value="TreeGrafter"/>
</dbReference>
<evidence type="ECO:0000256" key="11">
    <source>
        <dbReference type="SAM" id="MobiDB-lite"/>
    </source>
</evidence>
<dbReference type="InterPro" id="IPR018955">
    <property type="entry name" value="BCDHK/PDK_N"/>
</dbReference>
<evidence type="ECO:0000259" key="12">
    <source>
        <dbReference type="PROSITE" id="PS50109"/>
    </source>
</evidence>
<feature type="domain" description="Histidine kinase" evidence="12">
    <location>
        <begin position="298"/>
        <end position="446"/>
    </location>
</feature>
<organism evidence="13 14">
    <name type="scientific">Toxoplasma gondii (strain ATCC 50611 / Me49)</name>
    <dbReference type="NCBI Taxonomy" id="508771"/>
    <lineage>
        <taxon>Eukaryota</taxon>
        <taxon>Sar</taxon>
        <taxon>Alveolata</taxon>
        <taxon>Apicomplexa</taxon>
        <taxon>Conoidasida</taxon>
        <taxon>Coccidia</taxon>
        <taxon>Eucoccidiorida</taxon>
        <taxon>Eimeriorina</taxon>
        <taxon>Sarcocystidae</taxon>
        <taxon>Toxoplasma</taxon>
    </lineage>
</organism>
<comment type="similarity">
    <text evidence="2 10">Belongs to the PDK/BCKDK protein kinase family.</text>
</comment>
<evidence type="ECO:0000256" key="9">
    <source>
        <dbReference type="ARBA" id="ARBA00023128"/>
    </source>
</evidence>
<dbReference type="Gene3D" id="1.20.140.20">
    <property type="entry name" value="Alpha-ketoacid/pyruvate dehydrogenase kinase, N-terminal domain"/>
    <property type="match status" value="1"/>
</dbReference>
<protein>
    <recommendedName>
        <fullName evidence="10">Protein-serine/threonine kinase</fullName>
        <ecNumber evidence="10">2.7.11.-</ecNumber>
    </recommendedName>
</protein>
<dbReference type="GO" id="GO:0005524">
    <property type="term" value="F:ATP binding"/>
    <property type="evidence" value="ECO:0007669"/>
    <property type="project" value="UniProtKB-UniRule"/>
</dbReference>
<dbReference type="RefSeq" id="XP_018638005.1">
    <property type="nucleotide sequence ID" value="XM_018782931.1"/>
</dbReference>
<dbReference type="InterPro" id="IPR036784">
    <property type="entry name" value="AK/P_DHK_N_sf"/>
</dbReference>
<keyword evidence="14" id="KW-1185">Reference proteome</keyword>
<evidence type="ECO:0000313" key="13">
    <source>
        <dbReference type="EMBL" id="EPT31466.1"/>
    </source>
</evidence>
<keyword evidence="3" id="KW-0597">Phosphoprotein</keyword>
<reference evidence="13" key="1">
    <citation type="submission" date="2013-04" db="EMBL/GenBank/DDBJ databases">
        <authorList>
            <person name="Sibley D."/>
            <person name="Venepally P."/>
            <person name="Karamycheva S."/>
            <person name="Hadjithomas M."/>
            <person name="Khan A."/>
            <person name="Brunk B."/>
            <person name="Roos D."/>
            <person name="Caler E."/>
            <person name="Lorenzi H."/>
        </authorList>
    </citation>
    <scope>NUCLEOTIDE SEQUENCE [LARGE SCALE GENOMIC DNA]</scope>
    <source>
        <strain evidence="13">ME49</strain>
    </source>
</reference>